<keyword evidence="1" id="KW-0806">Transcription termination</keyword>
<dbReference type="PANTHER" id="PTHR22648">
    <property type="entry name" value="TRANSCRIPTION TERMINATION FACTOR NUSA"/>
    <property type="match status" value="1"/>
</dbReference>
<dbReference type="Proteomes" id="UP001174909">
    <property type="component" value="Unassembled WGS sequence"/>
</dbReference>
<name>A0AA35R4C4_GEOBA</name>
<keyword evidence="3" id="KW-0889">Transcription antitermination</keyword>
<evidence type="ECO:0000256" key="8">
    <source>
        <dbReference type="SAM" id="MobiDB-lite"/>
    </source>
</evidence>
<evidence type="ECO:0000256" key="4">
    <source>
        <dbReference type="ARBA" id="ARBA00022884"/>
    </source>
</evidence>
<accession>A0AA35R4C4</accession>
<sequence>MEVREITKGPQIVLSRTHPGLLIRLFEMEVPEIYDGIVAIKDCVREPSGRSKVSVVSHERDIDPVGACVGTRGSRVQSIVQELRGEKIDIISWSDDIRTYAANALSPAKIQHITLFDDEGRMEVLVPDDQLSLAIGKGGQNVRLAAKLLGWKIDLKGEGEYRRIIAEQAFSSDDRQENVADVEDQDESIQPTEADGDSASELIELDLVGEKMARLLADNGFSTIAAISAASTDELCEVPGIGPKRAELLIEAARSHEKSTGMESHEG</sequence>
<dbReference type="GO" id="GO:0006353">
    <property type="term" value="P:DNA-templated transcription termination"/>
    <property type="evidence" value="ECO:0007669"/>
    <property type="project" value="UniProtKB-KW"/>
</dbReference>
<dbReference type="Gene3D" id="1.10.150.20">
    <property type="entry name" value="5' to 3' exonuclease, C-terminal subdomain"/>
    <property type="match status" value="1"/>
</dbReference>
<keyword evidence="4 7" id="KW-0694">RNA-binding</keyword>
<dbReference type="FunFam" id="3.30.300.20:FF:000005">
    <property type="entry name" value="Transcription termination/antitermination protein NusA"/>
    <property type="match status" value="1"/>
</dbReference>
<dbReference type="GO" id="GO:0003723">
    <property type="term" value="F:RNA binding"/>
    <property type="evidence" value="ECO:0007669"/>
    <property type="project" value="UniProtKB-UniRule"/>
</dbReference>
<dbReference type="SUPFAM" id="SSF54814">
    <property type="entry name" value="Prokaryotic type KH domain (KH-domain type II)"/>
    <property type="match status" value="2"/>
</dbReference>
<reference evidence="11" key="1">
    <citation type="submission" date="2023-03" db="EMBL/GenBank/DDBJ databases">
        <authorList>
            <person name="Steffen K."/>
            <person name="Cardenas P."/>
        </authorList>
    </citation>
    <scope>NUCLEOTIDE SEQUENCE</scope>
</reference>
<dbReference type="InterPro" id="IPR058582">
    <property type="entry name" value="KH_NusA_2nd"/>
</dbReference>
<dbReference type="EMBL" id="CASHTH010000522">
    <property type="protein sequence ID" value="CAI8003488.1"/>
    <property type="molecule type" value="Genomic_DNA"/>
</dbReference>
<dbReference type="GO" id="GO:0003677">
    <property type="term" value="F:DNA binding"/>
    <property type="evidence" value="ECO:0007669"/>
    <property type="project" value="InterPro"/>
</dbReference>
<evidence type="ECO:0000256" key="7">
    <source>
        <dbReference type="PROSITE-ProRule" id="PRU00117"/>
    </source>
</evidence>
<dbReference type="GO" id="GO:0005829">
    <property type="term" value="C:cytosol"/>
    <property type="evidence" value="ECO:0007669"/>
    <property type="project" value="TreeGrafter"/>
</dbReference>
<evidence type="ECO:0000256" key="6">
    <source>
        <dbReference type="ARBA" id="ARBA00023163"/>
    </source>
</evidence>
<dbReference type="InterPro" id="IPR010995">
    <property type="entry name" value="DNA_repair_Rad51/TF_NusA_a-hlx"/>
</dbReference>
<evidence type="ECO:0000256" key="3">
    <source>
        <dbReference type="ARBA" id="ARBA00022814"/>
    </source>
</evidence>
<dbReference type="InterPro" id="IPR030842">
    <property type="entry name" value="TF_NusA_bacterial"/>
</dbReference>
<dbReference type="InterPro" id="IPR009019">
    <property type="entry name" value="KH_sf_prok-type"/>
</dbReference>
<feature type="domain" description="Helix-hairpin-helix DNA-binding motif class 1" evidence="9">
    <location>
        <begin position="200"/>
        <end position="219"/>
    </location>
</feature>
<keyword evidence="12" id="KW-1185">Reference proteome</keyword>
<feature type="region of interest" description="Disordered" evidence="8">
    <location>
        <begin position="174"/>
        <end position="196"/>
    </location>
</feature>
<evidence type="ECO:0000256" key="1">
    <source>
        <dbReference type="ARBA" id="ARBA00022472"/>
    </source>
</evidence>
<keyword evidence="5" id="KW-0805">Transcription regulation</keyword>
<dbReference type="Pfam" id="PF14520">
    <property type="entry name" value="HHH_5"/>
    <property type="match status" value="1"/>
</dbReference>
<organism evidence="11 12">
    <name type="scientific">Geodia barretti</name>
    <name type="common">Barrett's horny sponge</name>
    <dbReference type="NCBI Taxonomy" id="519541"/>
    <lineage>
        <taxon>Eukaryota</taxon>
        <taxon>Metazoa</taxon>
        <taxon>Porifera</taxon>
        <taxon>Demospongiae</taxon>
        <taxon>Heteroscleromorpha</taxon>
        <taxon>Tetractinellida</taxon>
        <taxon>Astrophorina</taxon>
        <taxon>Geodiidae</taxon>
        <taxon>Geodia</taxon>
    </lineage>
</organism>
<proteinExistence type="predicted"/>
<evidence type="ECO:0000313" key="11">
    <source>
        <dbReference type="EMBL" id="CAI8003488.1"/>
    </source>
</evidence>
<dbReference type="SMART" id="SM00278">
    <property type="entry name" value="HhH1"/>
    <property type="match status" value="2"/>
</dbReference>
<dbReference type="Gene3D" id="3.30.300.20">
    <property type="match status" value="2"/>
</dbReference>
<feature type="domain" description="K Homology" evidence="10">
    <location>
        <begin position="118"/>
        <end position="187"/>
    </location>
</feature>
<dbReference type="InterPro" id="IPR003583">
    <property type="entry name" value="Hlx-hairpin-Hlx_DNA-bd_motif"/>
</dbReference>
<dbReference type="FunFam" id="3.30.300.20:FF:000002">
    <property type="entry name" value="Transcription termination/antitermination protein NusA"/>
    <property type="match status" value="1"/>
</dbReference>
<dbReference type="SUPFAM" id="SSF47794">
    <property type="entry name" value="Rad51 N-terminal domain-like"/>
    <property type="match status" value="1"/>
</dbReference>
<evidence type="ECO:0000259" key="9">
    <source>
        <dbReference type="SMART" id="SM00278"/>
    </source>
</evidence>
<dbReference type="Pfam" id="PF26594">
    <property type="entry name" value="KH_NusA_2nd"/>
    <property type="match status" value="1"/>
</dbReference>
<feature type="domain" description="K Homology" evidence="10">
    <location>
        <begin position="47"/>
        <end position="110"/>
    </location>
</feature>
<gene>
    <name evidence="11" type="ORF">GBAR_LOCUS3663</name>
</gene>
<keyword evidence="2" id="KW-0963">Cytoplasm</keyword>
<dbReference type="InterPro" id="IPR015946">
    <property type="entry name" value="KH_dom-like_a/b"/>
</dbReference>
<keyword evidence="6" id="KW-0804">Transcription</keyword>
<dbReference type="PROSITE" id="PS50084">
    <property type="entry name" value="KH_TYPE_1"/>
    <property type="match status" value="1"/>
</dbReference>
<dbReference type="GO" id="GO:0000166">
    <property type="term" value="F:nucleotide binding"/>
    <property type="evidence" value="ECO:0007669"/>
    <property type="project" value="InterPro"/>
</dbReference>
<dbReference type="InterPro" id="IPR025249">
    <property type="entry name" value="TF_NusA_KH_1st"/>
</dbReference>
<dbReference type="AlphaFoldDB" id="A0AA35R4C4"/>
<evidence type="ECO:0000313" key="12">
    <source>
        <dbReference type="Proteomes" id="UP001174909"/>
    </source>
</evidence>
<dbReference type="InterPro" id="IPR004087">
    <property type="entry name" value="KH_dom"/>
</dbReference>
<dbReference type="GO" id="GO:0031564">
    <property type="term" value="P:transcription antitermination"/>
    <property type="evidence" value="ECO:0007669"/>
    <property type="project" value="UniProtKB-KW"/>
</dbReference>
<dbReference type="GO" id="GO:0006281">
    <property type="term" value="P:DNA repair"/>
    <property type="evidence" value="ECO:0007669"/>
    <property type="project" value="InterPro"/>
</dbReference>
<dbReference type="SMART" id="SM00322">
    <property type="entry name" value="KH"/>
    <property type="match status" value="2"/>
</dbReference>
<dbReference type="CDD" id="cd22529">
    <property type="entry name" value="KH-II_NusA_rpt2"/>
    <property type="match status" value="1"/>
</dbReference>
<protein>
    <submittedName>
        <fullName evidence="11">Transcription termination/antitermination protein NusA</fullName>
    </submittedName>
</protein>
<dbReference type="Pfam" id="PF13184">
    <property type="entry name" value="KH_NusA_1st"/>
    <property type="match status" value="1"/>
</dbReference>
<dbReference type="CDD" id="cd02134">
    <property type="entry name" value="KH-II_NusA_rpt1"/>
    <property type="match status" value="1"/>
</dbReference>
<comment type="caution">
    <text evidence="11">The sequence shown here is derived from an EMBL/GenBank/DDBJ whole genome shotgun (WGS) entry which is preliminary data.</text>
</comment>
<dbReference type="PANTHER" id="PTHR22648:SF0">
    <property type="entry name" value="TRANSCRIPTION TERMINATION_ANTITERMINATION PROTEIN NUSA"/>
    <property type="match status" value="1"/>
</dbReference>
<evidence type="ECO:0000256" key="5">
    <source>
        <dbReference type="ARBA" id="ARBA00023015"/>
    </source>
</evidence>
<evidence type="ECO:0000259" key="10">
    <source>
        <dbReference type="SMART" id="SM00322"/>
    </source>
</evidence>
<evidence type="ECO:0000256" key="2">
    <source>
        <dbReference type="ARBA" id="ARBA00022490"/>
    </source>
</evidence>
<feature type="domain" description="Helix-hairpin-helix DNA-binding motif class 1" evidence="9">
    <location>
        <begin position="233"/>
        <end position="252"/>
    </location>
</feature>